<dbReference type="InterPro" id="IPR018060">
    <property type="entry name" value="HTH_AraC"/>
</dbReference>
<dbReference type="PROSITE" id="PS01124">
    <property type="entry name" value="HTH_ARAC_FAMILY_2"/>
    <property type="match status" value="1"/>
</dbReference>
<evidence type="ECO:0000259" key="4">
    <source>
        <dbReference type="PROSITE" id="PS01124"/>
    </source>
</evidence>
<dbReference type="PANTHER" id="PTHR47504">
    <property type="entry name" value="RIGHT ORIGIN-BINDING PROTEIN"/>
    <property type="match status" value="1"/>
</dbReference>
<dbReference type="SMART" id="SM00342">
    <property type="entry name" value="HTH_ARAC"/>
    <property type="match status" value="1"/>
</dbReference>
<dbReference type="PATRIC" id="fig|187330.3.peg.1676"/>
<evidence type="ECO:0000313" key="5">
    <source>
        <dbReference type="EMBL" id="KPH60205.1"/>
    </source>
</evidence>
<proteinExistence type="predicted"/>
<feature type="domain" description="HTH araC/xylS-type" evidence="4">
    <location>
        <begin position="166"/>
        <end position="265"/>
    </location>
</feature>
<keyword evidence="1" id="KW-0805">Transcription regulation</keyword>
<sequence length="277" mass="31347">MNTFKFSEDEEHRAITVVPANSEVIKTVKLVYYFPHVFMPMHSHKVSQFSSLVSGQAIEKSRSSEVENQIGVVEYKPLSHRHSNVIGPYGAFFLSVNIDSEQSAFFDEYGALNHRFSELSQMSAQWHGMSGMLMQPSCSQHIDYEERVLGIFSATIPYAKKLRYPPTWLKLAEQALNESDMSIEQIAVSVGVHRVHLSRIFQTYFGMSISQYRQRLALQKSISAILCDQNSISSASAFGGFSDQSHFTRTLKNQFNITPRQLAKLFSSKRGDVTSIL</sequence>
<name>A0A0N1EPF7_9GAMM</name>
<dbReference type="AlphaFoldDB" id="A0A0N1EPF7"/>
<dbReference type="InterPro" id="IPR050959">
    <property type="entry name" value="MarA-like"/>
</dbReference>
<comment type="caution">
    <text evidence="5">The sequence shown here is derived from an EMBL/GenBank/DDBJ whole genome shotgun (WGS) entry which is preliminary data.</text>
</comment>
<dbReference type="GO" id="GO:0003700">
    <property type="term" value="F:DNA-binding transcription factor activity"/>
    <property type="evidence" value="ECO:0007669"/>
    <property type="project" value="InterPro"/>
</dbReference>
<evidence type="ECO:0000256" key="1">
    <source>
        <dbReference type="ARBA" id="ARBA00023015"/>
    </source>
</evidence>
<evidence type="ECO:0000256" key="2">
    <source>
        <dbReference type="ARBA" id="ARBA00023125"/>
    </source>
</evidence>
<dbReference type="OrthoDB" id="282744at2"/>
<evidence type="ECO:0000256" key="3">
    <source>
        <dbReference type="ARBA" id="ARBA00023163"/>
    </source>
</evidence>
<dbReference type="EMBL" id="LHPH01000021">
    <property type="protein sequence ID" value="KPH60205.1"/>
    <property type="molecule type" value="Genomic_DNA"/>
</dbReference>
<dbReference type="RefSeq" id="WP_054206482.1">
    <property type="nucleotide sequence ID" value="NZ_LHPH01000021.1"/>
</dbReference>
<dbReference type="Proteomes" id="UP000037848">
    <property type="component" value="Unassembled WGS sequence"/>
</dbReference>
<keyword evidence="3" id="KW-0804">Transcription</keyword>
<dbReference type="InterPro" id="IPR009057">
    <property type="entry name" value="Homeodomain-like_sf"/>
</dbReference>
<keyword evidence="2" id="KW-0238">DNA-binding</keyword>
<dbReference type="PANTHER" id="PTHR47504:SF6">
    <property type="entry name" value="ARAC-FAMILY TRANSCRIPTIONAL REGULATOR"/>
    <property type="match status" value="1"/>
</dbReference>
<dbReference type="Gene3D" id="1.10.10.60">
    <property type="entry name" value="Homeodomain-like"/>
    <property type="match status" value="1"/>
</dbReference>
<dbReference type="STRING" id="187330.AMS58_18480"/>
<evidence type="ECO:0000313" key="6">
    <source>
        <dbReference type="Proteomes" id="UP000037848"/>
    </source>
</evidence>
<keyword evidence="6" id="KW-1185">Reference proteome</keyword>
<accession>A0A0N1EPF7</accession>
<dbReference type="SUPFAM" id="SSF46689">
    <property type="entry name" value="Homeodomain-like"/>
    <property type="match status" value="2"/>
</dbReference>
<protein>
    <recommendedName>
        <fullName evidence="4">HTH araC/xylS-type domain-containing protein</fullName>
    </recommendedName>
</protein>
<dbReference type="GO" id="GO:0043565">
    <property type="term" value="F:sequence-specific DNA binding"/>
    <property type="evidence" value="ECO:0007669"/>
    <property type="project" value="InterPro"/>
</dbReference>
<reference evidence="5 6" key="1">
    <citation type="submission" date="2015-08" db="EMBL/GenBank/DDBJ databases">
        <title>Draft Genome Sequence of Pseudoalteromonas porphyrae UCD-SED14.</title>
        <authorList>
            <person name="Coil D.A."/>
            <person name="Jospin G."/>
            <person name="Lee R.D."/>
            <person name="Eisen J.A."/>
        </authorList>
    </citation>
    <scope>NUCLEOTIDE SEQUENCE [LARGE SCALE GENOMIC DNA]</scope>
    <source>
        <strain evidence="5 6">UCD-SED14</strain>
    </source>
</reference>
<gene>
    <name evidence="5" type="ORF">ADS77_16290</name>
</gene>
<organism evidence="5 6">
    <name type="scientific">Pseudoalteromonas porphyrae</name>
    <dbReference type="NCBI Taxonomy" id="187330"/>
    <lineage>
        <taxon>Bacteria</taxon>
        <taxon>Pseudomonadati</taxon>
        <taxon>Pseudomonadota</taxon>
        <taxon>Gammaproteobacteria</taxon>
        <taxon>Alteromonadales</taxon>
        <taxon>Pseudoalteromonadaceae</taxon>
        <taxon>Pseudoalteromonas</taxon>
    </lineage>
</organism>
<dbReference type="Pfam" id="PF12833">
    <property type="entry name" value="HTH_18"/>
    <property type="match status" value="1"/>
</dbReference>